<keyword evidence="6" id="KW-1185">Reference proteome</keyword>
<feature type="signal peptide" evidence="3">
    <location>
        <begin position="1"/>
        <end position="20"/>
    </location>
</feature>
<dbReference type="STRING" id="468056.SAMN05443549_10348"/>
<evidence type="ECO:0000259" key="4">
    <source>
        <dbReference type="Pfam" id="PF01103"/>
    </source>
</evidence>
<dbReference type="InterPro" id="IPR000184">
    <property type="entry name" value="Bac_surfAg_D15"/>
</dbReference>
<feature type="domain" description="Bacterial surface antigen (D15)" evidence="4">
    <location>
        <begin position="157"/>
        <end position="368"/>
    </location>
</feature>
<keyword evidence="2" id="KW-0472">Membrane</keyword>
<comment type="subcellular location">
    <subcellularLocation>
        <location evidence="1">Membrane</location>
    </subcellularLocation>
</comment>
<organism evidence="5 6">
    <name type="scientific">Flavobacterium fluvii</name>
    <dbReference type="NCBI Taxonomy" id="468056"/>
    <lineage>
        <taxon>Bacteria</taxon>
        <taxon>Pseudomonadati</taxon>
        <taxon>Bacteroidota</taxon>
        <taxon>Flavobacteriia</taxon>
        <taxon>Flavobacteriales</taxon>
        <taxon>Flavobacteriaceae</taxon>
        <taxon>Flavobacterium</taxon>
    </lineage>
</organism>
<evidence type="ECO:0000313" key="5">
    <source>
        <dbReference type="EMBL" id="SHG26546.1"/>
    </source>
</evidence>
<dbReference type="RefSeq" id="WP_073369624.1">
    <property type="nucleotide sequence ID" value="NZ_FQWB01000003.1"/>
</dbReference>
<accession>A0A1M5IE45</accession>
<evidence type="ECO:0000256" key="3">
    <source>
        <dbReference type="SAM" id="SignalP"/>
    </source>
</evidence>
<gene>
    <name evidence="5" type="ORF">SAMN05443549_10348</name>
</gene>
<keyword evidence="3" id="KW-0732">Signal</keyword>
<protein>
    <submittedName>
        <fullName evidence="5">Surface antigen</fullName>
    </submittedName>
</protein>
<evidence type="ECO:0000256" key="1">
    <source>
        <dbReference type="ARBA" id="ARBA00004370"/>
    </source>
</evidence>
<dbReference type="Pfam" id="PF01103">
    <property type="entry name" value="Omp85"/>
    <property type="match status" value="1"/>
</dbReference>
<dbReference type="Proteomes" id="UP000184516">
    <property type="component" value="Unassembled WGS sequence"/>
</dbReference>
<reference evidence="6" key="1">
    <citation type="submission" date="2016-11" db="EMBL/GenBank/DDBJ databases">
        <authorList>
            <person name="Varghese N."/>
            <person name="Submissions S."/>
        </authorList>
    </citation>
    <scope>NUCLEOTIDE SEQUENCE [LARGE SCALE GENOMIC DNA]</scope>
    <source>
        <strain evidence="6">DSM 19978</strain>
    </source>
</reference>
<dbReference type="EMBL" id="FQWB01000003">
    <property type="protein sequence ID" value="SHG26546.1"/>
    <property type="molecule type" value="Genomic_DNA"/>
</dbReference>
<evidence type="ECO:0000256" key="2">
    <source>
        <dbReference type="ARBA" id="ARBA00023136"/>
    </source>
</evidence>
<dbReference type="Gene3D" id="2.40.160.50">
    <property type="entry name" value="membrane protein fhac: a member of the omp85/tpsb transporter family"/>
    <property type="match status" value="1"/>
</dbReference>
<dbReference type="GO" id="GO:0019867">
    <property type="term" value="C:outer membrane"/>
    <property type="evidence" value="ECO:0007669"/>
    <property type="project" value="InterPro"/>
</dbReference>
<proteinExistence type="predicted"/>
<dbReference type="AlphaFoldDB" id="A0A1M5IE45"/>
<feature type="chain" id="PRO_5013042017" evidence="3">
    <location>
        <begin position="21"/>
        <end position="396"/>
    </location>
</feature>
<name>A0A1M5IE45_9FLAO</name>
<sequence length="396" mass="45411">MKNKLLFILLLLFVVLEVKAQDKDTYFITANNDTIIQKDGIDYLIQLFKINKSQEKIQNKKVNFSFFPTDARNAGERVLVSSFNATFLLGDKSNTNNSTVYFIPYISFKKQYGVELYPTVWLKKNSWNFVGEYFALNFPQDTWGLGGNTPKSNETLVDGKQIRFHQNVLKGIFPNLAVGIGYQFDEHYELEIDNADNPDFPDTGTQKSISSGLSVPIVYDNRKNIINPQKGFYSSFTYLFNDPALGSDNKWQSIFVDVRKYFSIPYARSVLGFRSYYWTILSGKVPYFDLPSTRTEPSTGMTSRGIQKNRYRSNAMLFFESEYRFNITPNGFVGGVLFANTTSASEYETQHFKHWQPSIGTGIRLKFNKYTKVNVAFDFGISKDYASVYLNIGEAF</sequence>
<evidence type="ECO:0000313" key="6">
    <source>
        <dbReference type="Proteomes" id="UP000184516"/>
    </source>
</evidence>
<dbReference type="OrthoDB" id="621220at2"/>